<evidence type="ECO:0000313" key="2">
    <source>
        <dbReference type="Proteomes" id="UP000030014"/>
    </source>
</evidence>
<protein>
    <submittedName>
        <fullName evidence="1">Uncharacterized protein</fullName>
    </submittedName>
</protein>
<proteinExistence type="predicted"/>
<dbReference type="Proteomes" id="UP000030014">
    <property type="component" value="Unassembled WGS sequence"/>
</dbReference>
<comment type="caution">
    <text evidence="1">The sequence shown here is derived from an EMBL/GenBank/DDBJ whole genome shotgun (WGS) entry which is preliminary data.</text>
</comment>
<organism evidence="1 2">
    <name type="scientific">Clostridium botulinum C/D str. DC5</name>
    <dbReference type="NCBI Taxonomy" id="1443128"/>
    <lineage>
        <taxon>Bacteria</taxon>
        <taxon>Bacillati</taxon>
        <taxon>Bacillota</taxon>
        <taxon>Clostridia</taxon>
        <taxon>Eubacteriales</taxon>
        <taxon>Clostridiaceae</taxon>
        <taxon>Clostridium</taxon>
    </lineage>
</organism>
<accession>A0A0A0I116</accession>
<dbReference type="AlphaFoldDB" id="A0A0A0I116"/>
<dbReference type="EMBL" id="JDRY01000170">
    <property type="protein sequence ID" value="KGM93300.1"/>
    <property type="molecule type" value="Genomic_DNA"/>
</dbReference>
<evidence type="ECO:0000313" key="1">
    <source>
        <dbReference type="EMBL" id="KGM93300.1"/>
    </source>
</evidence>
<reference evidence="1 2" key="1">
    <citation type="submission" date="2014-01" db="EMBL/GenBank/DDBJ databases">
        <title>Plasmidome dynamics in the species complex Clostridium novyi sensu lato converts strains of independent lineages into distinctly different pathogens.</title>
        <authorList>
            <person name="Skarin H."/>
            <person name="Segerman B."/>
        </authorList>
    </citation>
    <scope>NUCLEOTIDE SEQUENCE [LARGE SCALE GENOMIC DNA]</scope>
    <source>
        <strain evidence="1 2">DC5</strain>
    </source>
</reference>
<name>A0A0A0I116_CLOBO</name>
<sequence length="69" mass="8159">MSIHKAQENMKDSATKWLEMKESCKYRALDYGTEGKLKMTITELIDKLNSIYIFHEDLEVDIQDKEITF</sequence>
<gene>
    <name evidence="1" type="ORF">Z955_15065</name>
</gene>